<reference evidence="2 3" key="1">
    <citation type="submission" date="2020-08" db="EMBL/GenBank/DDBJ databases">
        <title>Cohnella phylogeny.</title>
        <authorList>
            <person name="Dunlap C."/>
        </authorList>
    </citation>
    <scope>NUCLEOTIDE SEQUENCE [LARGE SCALE GENOMIC DNA]</scope>
    <source>
        <strain evidence="2 3">DSM 25241</strain>
    </source>
</reference>
<organism evidence="2 3">
    <name type="scientific">Cohnella thailandensis</name>
    <dbReference type="NCBI Taxonomy" id="557557"/>
    <lineage>
        <taxon>Bacteria</taxon>
        <taxon>Bacillati</taxon>
        <taxon>Bacillota</taxon>
        <taxon>Bacilli</taxon>
        <taxon>Bacillales</taxon>
        <taxon>Paenibacillaceae</taxon>
        <taxon>Cohnella</taxon>
    </lineage>
</organism>
<gene>
    <name evidence="2" type="ORF">H7B67_02975</name>
</gene>
<proteinExistence type="predicted"/>
<dbReference type="Pfam" id="PF17648">
    <property type="entry name" value="Luciferase"/>
    <property type="match status" value="1"/>
</dbReference>
<accession>A0A841SSP3</accession>
<evidence type="ECO:0000313" key="3">
    <source>
        <dbReference type="Proteomes" id="UP000535838"/>
    </source>
</evidence>
<evidence type="ECO:0000259" key="1">
    <source>
        <dbReference type="Pfam" id="PF17648"/>
    </source>
</evidence>
<dbReference type="Proteomes" id="UP000535838">
    <property type="component" value="Unassembled WGS sequence"/>
</dbReference>
<dbReference type="EMBL" id="JACJVQ010000003">
    <property type="protein sequence ID" value="MBB6633075.1"/>
    <property type="molecule type" value="Genomic_DNA"/>
</dbReference>
<dbReference type="InterPro" id="IPR040841">
    <property type="entry name" value="Luciferase_dom"/>
</dbReference>
<dbReference type="AlphaFoldDB" id="A0A841SSP3"/>
<dbReference type="RefSeq" id="WP_185118313.1">
    <property type="nucleotide sequence ID" value="NZ_JACJVQ010000003.1"/>
</dbReference>
<feature type="domain" description="Luciferase" evidence="1">
    <location>
        <begin position="32"/>
        <end position="93"/>
    </location>
</feature>
<evidence type="ECO:0000313" key="2">
    <source>
        <dbReference type="EMBL" id="MBB6633075.1"/>
    </source>
</evidence>
<name>A0A841SSP3_9BACL</name>
<keyword evidence="3" id="KW-1185">Reference proteome</keyword>
<protein>
    <submittedName>
        <fullName evidence="2">DUF5519 family protein</fullName>
    </submittedName>
</protein>
<sequence>MSGTGLTEELLTWDGVTTCPHRFGGVEFRWNGKEIGHLHDDRLFDILLPKPERDRRIEEGKAKPHHIFPDSGWVSVYLNDEQDVANAIEIARAKYDQMILRGM</sequence>
<comment type="caution">
    <text evidence="2">The sequence shown here is derived from an EMBL/GenBank/DDBJ whole genome shotgun (WGS) entry which is preliminary data.</text>
</comment>